<reference evidence="8 9" key="1">
    <citation type="submission" date="2019-04" db="EMBL/GenBank/DDBJ databases">
        <title>Friends and foes A comparative genomics studyof 23 Aspergillus species from section Flavi.</title>
        <authorList>
            <consortium name="DOE Joint Genome Institute"/>
            <person name="Kjaerbolling I."/>
            <person name="Vesth T."/>
            <person name="Frisvad J.C."/>
            <person name="Nybo J.L."/>
            <person name="Theobald S."/>
            <person name="Kildgaard S."/>
            <person name="Isbrandt T."/>
            <person name="Kuo A."/>
            <person name="Sato A."/>
            <person name="Lyhne E.K."/>
            <person name="Kogle M.E."/>
            <person name="Wiebenga A."/>
            <person name="Kun R.S."/>
            <person name="Lubbers R.J."/>
            <person name="Makela M.R."/>
            <person name="Barry K."/>
            <person name="Chovatia M."/>
            <person name="Clum A."/>
            <person name="Daum C."/>
            <person name="Haridas S."/>
            <person name="He G."/>
            <person name="LaButti K."/>
            <person name="Lipzen A."/>
            <person name="Mondo S."/>
            <person name="Riley R."/>
            <person name="Salamov A."/>
            <person name="Simmons B.A."/>
            <person name="Magnuson J.K."/>
            <person name="Henrissat B."/>
            <person name="Mortensen U.H."/>
            <person name="Larsen T.O."/>
            <person name="Devries R.P."/>
            <person name="Grigoriev I.V."/>
            <person name="Machida M."/>
            <person name="Baker S.E."/>
            <person name="Andersen M.R."/>
        </authorList>
    </citation>
    <scope>NUCLEOTIDE SEQUENCE [LARGE SCALE GENOMIC DNA]</scope>
    <source>
        <strain evidence="8 9">IBT 29228</strain>
    </source>
</reference>
<organism evidence="8 9">
    <name type="scientific">Aspergillus bertholletiae</name>
    <dbReference type="NCBI Taxonomy" id="1226010"/>
    <lineage>
        <taxon>Eukaryota</taxon>
        <taxon>Fungi</taxon>
        <taxon>Dikarya</taxon>
        <taxon>Ascomycota</taxon>
        <taxon>Pezizomycotina</taxon>
        <taxon>Eurotiomycetes</taxon>
        <taxon>Eurotiomycetidae</taxon>
        <taxon>Eurotiales</taxon>
        <taxon>Aspergillaceae</taxon>
        <taxon>Aspergillus</taxon>
        <taxon>Aspergillus subgen. Circumdati</taxon>
    </lineage>
</organism>
<protein>
    <recommendedName>
        <fullName evidence="7">Rhodopsin domain-containing protein</fullName>
    </recommendedName>
</protein>
<keyword evidence="9" id="KW-1185">Reference proteome</keyword>
<feature type="transmembrane region" description="Helical" evidence="6">
    <location>
        <begin position="122"/>
        <end position="149"/>
    </location>
</feature>
<gene>
    <name evidence="8" type="ORF">BDV26DRAFT_252203</name>
</gene>
<dbReference type="AlphaFoldDB" id="A0A5N7BMU1"/>
<evidence type="ECO:0000256" key="3">
    <source>
        <dbReference type="ARBA" id="ARBA00022989"/>
    </source>
</evidence>
<dbReference type="PANTHER" id="PTHR33048">
    <property type="entry name" value="PTH11-LIKE INTEGRAL MEMBRANE PROTEIN (AFU_ORTHOLOGUE AFUA_5G11245)"/>
    <property type="match status" value="1"/>
</dbReference>
<feature type="transmembrane region" description="Helical" evidence="6">
    <location>
        <begin position="6"/>
        <end position="31"/>
    </location>
</feature>
<dbReference type="OrthoDB" id="3897607at2759"/>
<evidence type="ECO:0000256" key="1">
    <source>
        <dbReference type="ARBA" id="ARBA00004141"/>
    </source>
</evidence>
<comment type="subcellular location">
    <subcellularLocation>
        <location evidence="1">Membrane</location>
        <topology evidence="1">Multi-pass membrane protein</topology>
    </subcellularLocation>
</comment>
<feature type="domain" description="Rhodopsin" evidence="7">
    <location>
        <begin position="25"/>
        <end position="265"/>
    </location>
</feature>
<proteinExistence type="inferred from homology"/>
<dbReference type="InterPro" id="IPR049326">
    <property type="entry name" value="Rhodopsin_dom_fungi"/>
</dbReference>
<evidence type="ECO:0000313" key="8">
    <source>
        <dbReference type="EMBL" id="KAE8383146.1"/>
    </source>
</evidence>
<dbReference type="GO" id="GO:0016020">
    <property type="term" value="C:membrane"/>
    <property type="evidence" value="ECO:0007669"/>
    <property type="project" value="UniProtKB-SubCell"/>
</dbReference>
<evidence type="ECO:0000256" key="6">
    <source>
        <dbReference type="SAM" id="Phobius"/>
    </source>
</evidence>
<dbReference type="PANTHER" id="PTHR33048:SF140">
    <property type="entry name" value="ATPASE, PUTATIVE (EUROFUNG)-RELATED"/>
    <property type="match status" value="1"/>
</dbReference>
<evidence type="ECO:0000313" key="9">
    <source>
        <dbReference type="Proteomes" id="UP000326198"/>
    </source>
</evidence>
<name>A0A5N7BMU1_9EURO</name>
<feature type="transmembrane region" description="Helical" evidence="6">
    <location>
        <begin position="87"/>
        <end position="110"/>
    </location>
</feature>
<sequence length="296" mass="32991">MYGRSLAIIMVPAVFGTLSVTTVCLRCFVRIKIVKQFGWDDHIMIIAAISNLGFALCGIIGGVYGIGRKLEYFEDRPDDFQKAMLCWWFGQIFYTLAATAMRLSISITLLRFTSSRVHVAFLYGIMVVSTVAGTALLFFTIFQCSPISYYWRRLEIQGECHDSIEVNLIYFYSGMDAICDIAIGFLPAVLIRKLTINRRTKAGIAVLLGLGCVAISGVIARIPFVHLMTKSEFLYQTTWMAICSDFETGIGIIAGSLMVMRPAFSFFTNSRRSTRGHMVIKSLSFISSKVLTTSSV</sequence>
<feature type="transmembrane region" description="Helical" evidence="6">
    <location>
        <begin position="169"/>
        <end position="191"/>
    </location>
</feature>
<feature type="transmembrane region" description="Helical" evidence="6">
    <location>
        <begin position="203"/>
        <end position="228"/>
    </location>
</feature>
<evidence type="ECO:0000256" key="5">
    <source>
        <dbReference type="ARBA" id="ARBA00038359"/>
    </source>
</evidence>
<dbReference type="EMBL" id="ML736157">
    <property type="protein sequence ID" value="KAE8383146.1"/>
    <property type="molecule type" value="Genomic_DNA"/>
</dbReference>
<dbReference type="InterPro" id="IPR052337">
    <property type="entry name" value="SAT4-like"/>
</dbReference>
<comment type="similarity">
    <text evidence="5">Belongs to the SAT4 family.</text>
</comment>
<dbReference type="Pfam" id="PF20684">
    <property type="entry name" value="Fung_rhodopsin"/>
    <property type="match status" value="1"/>
</dbReference>
<evidence type="ECO:0000256" key="2">
    <source>
        <dbReference type="ARBA" id="ARBA00022692"/>
    </source>
</evidence>
<feature type="transmembrane region" description="Helical" evidence="6">
    <location>
        <begin position="248"/>
        <end position="268"/>
    </location>
</feature>
<dbReference type="Proteomes" id="UP000326198">
    <property type="component" value="Unassembled WGS sequence"/>
</dbReference>
<evidence type="ECO:0000256" key="4">
    <source>
        <dbReference type="ARBA" id="ARBA00023136"/>
    </source>
</evidence>
<feature type="transmembrane region" description="Helical" evidence="6">
    <location>
        <begin position="43"/>
        <end position="67"/>
    </location>
</feature>
<keyword evidence="4 6" id="KW-0472">Membrane</keyword>
<keyword evidence="3 6" id="KW-1133">Transmembrane helix</keyword>
<evidence type="ECO:0000259" key="7">
    <source>
        <dbReference type="Pfam" id="PF20684"/>
    </source>
</evidence>
<keyword evidence="2 6" id="KW-0812">Transmembrane</keyword>
<accession>A0A5N7BMU1</accession>